<dbReference type="AlphaFoldDB" id="A0AAD1XC46"/>
<proteinExistence type="predicted"/>
<dbReference type="Proteomes" id="UP001295684">
    <property type="component" value="Unassembled WGS sequence"/>
</dbReference>
<name>A0AAD1XC46_EUPCR</name>
<dbReference type="EMBL" id="CAMPGE010006662">
    <property type="protein sequence ID" value="CAI2365537.1"/>
    <property type="molecule type" value="Genomic_DNA"/>
</dbReference>
<evidence type="ECO:0000313" key="2">
    <source>
        <dbReference type="Proteomes" id="UP001295684"/>
    </source>
</evidence>
<gene>
    <name evidence="1" type="ORF">ECRASSUSDP1_LOCUS6858</name>
</gene>
<organism evidence="1 2">
    <name type="scientific">Euplotes crassus</name>
    <dbReference type="NCBI Taxonomy" id="5936"/>
    <lineage>
        <taxon>Eukaryota</taxon>
        <taxon>Sar</taxon>
        <taxon>Alveolata</taxon>
        <taxon>Ciliophora</taxon>
        <taxon>Intramacronucleata</taxon>
        <taxon>Spirotrichea</taxon>
        <taxon>Hypotrichia</taxon>
        <taxon>Euplotida</taxon>
        <taxon>Euplotidae</taxon>
        <taxon>Moneuplotes</taxon>
    </lineage>
</organism>
<sequence length="408" mass="46302">MGCAASKPKISTEILIFESNQKVELDEITDGIVCQSKDGKTYLPGKLEDYKITAEDGNWKLIIKRHKVKQIVDEIHYKIREKEAEKDEVEEKIRTGEVFVPVKVTIARDLQKIIGDYYSVLECIQNNAKNKSNPSSDNIMNPIPRFSKSSKSQNIDQDYTAIENHKLEHCISLHISSMALELHDESQLNLNLSQSQNAALLKDLLKLLDGHFLPDLKKFWIHLYSKNNKLQAQLIHNHFPKHVGALSLINKGTNGKVMDIEPFKTSFHKISPCVLKALNLGYFKIPASILSAIFDYFAHIEILGFQDCEIDASGVCINKHTEFEISELGFIDCGGKNGNDWATEPEDLWEMVQEIGKSPMVEALEKLVVWKKGDLEEGDELLAKNIRKMLDSNQMDDVELDVKYCINS</sequence>
<evidence type="ECO:0000313" key="1">
    <source>
        <dbReference type="EMBL" id="CAI2365537.1"/>
    </source>
</evidence>
<protein>
    <submittedName>
        <fullName evidence="1">Uncharacterized protein</fullName>
    </submittedName>
</protein>
<comment type="caution">
    <text evidence="1">The sequence shown here is derived from an EMBL/GenBank/DDBJ whole genome shotgun (WGS) entry which is preliminary data.</text>
</comment>
<accession>A0AAD1XC46</accession>
<reference evidence="1" key="1">
    <citation type="submission" date="2023-07" db="EMBL/GenBank/DDBJ databases">
        <authorList>
            <consortium name="AG Swart"/>
            <person name="Singh M."/>
            <person name="Singh A."/>
            <person name="Seah K."/>
            <person name="Emmerich C."/>
        </authorList>
    </citation>
    <scope>NUCLEOTIDE SEQUENCE</scope>
    <source>
        <strain evidence="1">DP1</strain>
    </source>
</reference>
<keyword evidence="2" id="KW-1185">Reference proteome</keyword>